<dbReference type="PANTHER" id="PTHR34293">
    <property type="entry name" value="HTH-TYPE TRANSCRIPTIONAL REGULATOR TRMBL2"/>
    <property type="match status" value="1"/>
</dbReference>
<dbReference type="InterPro" id="IPR036388">
    <property type="entry name" value="WH-like_DNA-bd_sf"/>
</dbReference>
<name>X1J7V7_9ZZZZ</name>
<dbReference type="InterPro" id="IPR021586">
    <property type="entry name" value="Tscrpt_reg_TrmB_C"/>
</dbReference>
<evidence type="ECO:0000313" key="3">
    <source>
        <dbReference type="EMBL" id="GAH90821.1"/>
    </source>
</evidence>
<sequence>LKLVAITTIYKLLLRYISGVLLIDEEKLRVLRRLGLTEYEAKTYVALTSTKSAVPREIAGLAGIPYPSTYDALEALVKKGWVEVARGRPRRYRARSPELIQKESIATVERVFAELEKIYRSSMEKAEKPEIIYTTVGRAGVIKKIQEVLSRAEKEVIIFLPHYEELASYLDHIFNSLIGKGVKVRLTTESEVSLKNIEVRLRKPILAVDVLVDEKEAIIGLPNYSACGWVENPAIAKHFKEFLELLWENSRTQ</sequence>
<dbReference type="Pfam" id="PF01978">
    <property type="entry name" value="TrmB"/>
    <property type="match status" value="1"/>
</dbReference>
<dbReference type="Gene3D" id="1.10.10.10">
    <property type="entry name" value="Winged helix-like DNA-binding domain superfamily/Winged helix DNA-binding domain"/>
    <property type="match status" value="1"/>
</dbReference>
<dbReference type="AlphaFoldDB" id="X1J7V7"/>
<evidence type="ECO:0000259" key="2">
    <source>
        <dbReference type="Pfam" id="PF11495"/>
    </source>
</evidence>
<evidence type="ECO:0000259" key="1">
    <source>
        <dbReference type="Pfam" id="PF01978"/>
    </source>
</evidence>
<dbReference type="InterPro" id="IPR036390">
    <property type="entry name" value="WH_DNA-bd_sf"/>
</dbReference>
<dbReference type="PANTHER" id="PTHR34293:SF1">
    <property type="entry name" value="HTH-TYPE TRANSCRIPTIONAL REGULATOR TRMBL2"/>
    <property type="match status" value="1"/>
</dbReference>
<dbReference type="InterPro" id="IPR002831">
    <property type="entry name" value="Tscrpt_reg_TrmB_N"/>
</dbReference>
<protein>
    <recommendedName>
        <fullName evidence="4">Transcription regulator TrmB N-terminal domain-containing protein</fullName>
    </recommendedName>
</protein>
<evidence type="ECO:0008006" key="4">
    <source>
        <dbReference type="Google" id="ProtNLM"/>
    </source>
</evidence>
<feature type="non-terminal residue" evidence="3">
    <location>
        <position position="1"/>
    </location>
</feature>
<gene>
    <name evidence="3" type="ORF">S06H3_03111</name>
</gene>
<accession>X1J7V7</accession>
<feature type="domain" description="Transcription regulator TrmB C-terminal" evidence="2">
    <location>
        <begin position="132"/>
        <end position="252"/>
    </location>
</feature>
<dbReference type="EMBL" id="BARV01000978">
    <property type="protein sequence ID" value="GAH90821.1"/>
    <property type="molecule type" value="Genomic_DNA"/>
</dbReference>
<reference evidence="3" key="1">
    <citation type="journal article" date="2014" name="Front. Microbiol.">
        <title>High frequency of phylogenetically diverse reductive dehalogenase-homologous genes in deep subseafloor sedimentary metagenomes.</title>
        <authorList>
            <person name="Kawai M."/>
            <person name="Futagami T."/>
            <person name="Toyoda A."/>
            <person name="Takaki Y."/>
            <person name="Nishi S."/>
            <person name="Hori S."/>
            <person name="Arai W."/>
            <person name="Tsubouchi T."/>
            <person name="Morono Y."/>
            <person name="Uchiyama I."/>
            <person name="Ito T."/>
            <person name="Fujiyama A."/>
            <person name="Inagaki F."/>
            <person name="Takami H."/>
        </authorList>
    </citation>
    <scope>NUCLEOTIDE SEQUENCE</scope>
    <source>
        <strain evidence="3">Expedition CK06-06</strain>
    </source>
</reference>
<proteinExistence type="predicted"/>
<dbReference type="InterPro" id="IPR051797">
    <property type="entry name" value="TrmB-like"/>
</dbReference>
<dbReference type="SUPFAM" id="SSF46785">
    <property type="entry name" value="Winged helix' DNA-binding domain"/>
    <property type="match status" value="1"/>
</dbReference>
<organism evidence="3">
    <name type="scientific">marine sediment metagenome</name>
    <dbReference type="NCBI Taxonomy" id="412755"/>
    <lineage>
        <taxon>unclassified sequences</taxon>
        <taxon>metagenomes</taxon>
        <taxon>ecological metagenomes</taxon>
    </lineage>
</organism>
<feature type="domain" description="Transcription regulator TrmB N-terminal" evidence="1">
    <location>
        <begin position="31"/>
        <end position="98"/>
    </location>
</feature>
<dbReference type="SUPFAM" id="SSF56024">
    <property type="entry name" value="Phospholipase D/nuclease"/>
    <property type="match status" value="1"/>
</dbReference>
<comment type="caution">
    <text evidence="3">The sequence shown here is derived from an EMBL/GenBank/DDBJ whole genome shotgun (WGS) entry which is preliminary data.</text>
</comment>
<dbReference type="Pfam" id="PF11495">
    <property type="entry name" value="Regulator_TrmB"/>
    <property type="match status" value="1"/>
</dbReference>